<sequence>MGICTSICTLTIPFDENTKYPTYVPEITRGRVIKVYDGDTITILGRVKNSSTLYKFSVRLNRIDCPEMRTKDLKEKFVATKARDFVAELTLQKIVTLKNVGLDKYGRLLAHVYIGKRCINSELIERNLAVSYDGGTKHVPDDWEAYWKKKN</sequence>
<proteinExistence type="predicted"/>
<evidence type="ECO:0000313" key="2">
    <source>
        <dbReference type="EMBL" id="QHT06458.1"/>
    </source>
</evidence>
<dbReference type="GO" id="GO:0003676">
    <property type="term" value="F:nucleic acid binding"/>
    <property type="evidence" value="ECO:0007669"/>
    <property type="project" value="InterPro"/>
</dbReference>
<reference evidence="2" key="1">
    <citation type="journal article" date="2020" name="Nature">
        <title>Giant virus diversity and host interactions through global metagenomics.</title>
        <authorList>
            <person name="Schulz F."/>
            <person name="Roux S."/>
            <person name="Paez-Espino D."/>
            <person name="Jungbluth S."/>
            <person name="Walsh D.A."/>
            <person name="Denef V.J."/>
            <person name="McMahon K.D."/>
            <person name="Konstantinidis K.T."/>
            <person name="Eloe-Fadrosh E.A."/>
            <person name="Kyrpides N.C."/>
            <person name="Woyke T."/>
        </authorList>
    </citation>
    <scope>NUCLEOTIDE SEQUENCE</scope>
    <source>
        <strain evidence="2">GVMAG-M-3300021425-30</strain>
    </source>
</reference>
<evidence type="ECO:0000259" key="1">
    <source>
        <dbReference type="PROSITE" id="PS50830"/>
    </source>
</evidence>
<dbReference type="InterPro" id="IPR002071">
    <property type="entry name" value="Thermonucl_AS"/>
</dbReference>
<protein>
    <recommendedName>
        <fullName evidence="1">TNase-like domain-containing protein</fullName>
    </recommendedName>
</protein>
<feature type="domain" description="TNase-like" evidence="1">
    <location>
        <begin position="26"/>
        <end position="132"/>
    </location>
</feature>
<accession>A0A6C0CPC4</accession>
<dbReference type="Pfam" id="PF00565">
    <property type="entry name" value="SNase"/>
    <property type="match status" value="1"/>
</dbReference>
<organism evidence="2">
    <name type="scientific">viral metagenome</name>
    <dbReference type="NCBI Taxonomy" id="1070528"/>
    <lineage>
        <taxon>unclassified sequences</taxon>
        <taxon>metagenomes</taxon>
        <taxon>organismal metagenomes</taxon>
    </lineage>
</organism>
<dbReference type="Gene3D" id="2.40.50.90">
    <property type="match status" value="1"/>
</dbReference>
<dbReference type="PROSITE" id="PS01284">
    <property type="entry name" value="TNASE_2"/>
    <property type="match status" value="1"/>
</dbReference>
<dbReference type="AlphaFoldDB" id="A0A6C0CPC4"/>
<dbReference type="PROSITE" id="PS50830">
    <property type="entry name" value="TNASE_3"/>
    <property type="match status" value="1"/>
</dbReference>
<dbReference type="InterPro" id="IPR035437">
    <property type="entry name" value="SNase_OB-fold_sf"/>
</dbReference>
<dbReference type="SMART" id="SM00318">
    <property type="entry name" value="SNc"/>
    <property type="match status" value="1"/>
</dbReference>
<dbReference type="InterPro" id="IPR016071">
    <property type="entry name" value="Staphylococal_nuclease_OB-fold"/>
</dbReference>
<name>A0A6C0CPC4_9ZZZZ</name>
<dbReference type="EMBL" id="MN739468">
    <property type="protein sequence ID" value="QHT06458.1"/>
    <property type="molecule type" value="Genomic_DNA"/>
</dbReference>
<dbReference type="GO" id="GO:0004518">
    <property type="term" value="F:nuclease activity"/>
    <property type="evidence" value="ECO:0007669"/>
    <property type="project" value="InterPro"/>
</dbReference>
<dbReference type="SUPFAM" id="SSF50199">
    <property type="entry name" value="Staphylococcal nuclease"/>
    <property type="match status" value="1"/>
</dbReference>